<reference evidence="2 3" key="1">
    <citation type="submission" date="2018-06" db="EMBL/GenBank/DDBJ databases">
        <title>Complete Genomes of Monosporascus.</title>
        <authorList>
            <person name="Robinson A.J."/>
            <person name="Natvig D.O."/>
        </authorList>
    </citation>
    <scope>NUCLEOTIDE SEQUENCE [LARGE SCALE GENOMIC DNA]</scope>
    <source>
        <strain evidence="2 3">CBS 110550</strain>
    </source>
</reference>
<feature type="compositionally biased region" description="Basic residues" evidence="1">
    <location>
        <begin position="1"/>
        <end position="10"/>
    </location>
</feature>
<dbReference type="Proteomes" id="UP000293360">
    <property type="component" value="Unassembled WGS sequence"/>
</dbReference>
<organism evidence="2 3">
    <name type="scientific">Monosporascus ibericus</name>
    <dbReference type="NCBI Taxonomy" id="155417"/>
    <lineage>
        <taxon>Eukaryota</taxon>
        <taxon>Fungi</taxon>
        <taxon>Dikarya</taxon>
        <taxon>Ascomycota</taxon>
        <taxon>Pezizomycotina</taxon>
        <taxon>Sordariomycetes</taxon>
        <taxon>Xylariomycetidae</taxon>
        <taxon>Xylariales</taxon>
        <taxon>Xylariales incertae sedis</taxon>
        <taxon>Monosporascus</taxon>
    </lineage>
</organism>
<proteinExistence type="predicted"/>
<comment type="caution">
    <text evidence="2">The sequence shown here is derived from an EMBL/GenBank/DDBJ whole genome shotgun (WGS) entry which is preliminary data.</text>
</comment>
<dbReference type="AlphaFoldDB" id="A0A4Q4T9W6"/>
<dbReference type="EMBL" id="QJNU01000309">
    <property type="protein sequence ID" value="RYP02612.1"/>
    <property type="molecule type" value="Genomic_DNA"/>
</dbReference>
<evidence type="ECO:0000313" key="3">
    <source>
        <dbReference type="Proteomes" id="UP000293360"/>
    </source>
</evidence>
<keyword evidence="3" id="KW-1185">Reference proteome</keyword>
<gene>
    <name evidence="2" type="ORF">DL764_005713</name>
</gene>
<name>A0A4Q4T9W6_9PEZI</name>
<feature type="region of interest" description="Disordered" evidence="1">
    <location>
        <begin position="1"/>
        <end position="151"/>
    </location>
</feature>
<feature type="compositionally biased region" description="Basic and acidic residues" evidence="1">
    <location>
        <begin position="96"/>
        <end position="132"/>
    </location>
</feature>
<accession>A0A4Q4T9W6</accession>
<protein>
    <submittedName>
        <fullName evidence="2">Uncharacterized protein</fullName>
    </submittedName>
</protein>
<dbReference type="OrthoDB" id="10566589at2759"/>
<evidence type="ECO:0000313" key="2">
    <source>
        <dbReference type="EMBL" id="RYP02612.1"/>
    </source>
</evidence>
<evidence type="ECO:0000256" key="1">
    <source>
        <dbReference type="SAM" id="MobiDB-lite"/>
    </source>
</evidence>
<sequence>MAPKRTRKPSAKVANAVEKRRATSSNIRDNNTHRAAVSKRLAAAKTAPKNKRKGKQQTVVPEAEDPEESEIKVVTNTKGDTGSAPEATDNEPSEDEALRNEPSEDEALRNEPSEDEALRNEPFEDKVLRNEPSKAVLSENDAALNKDTSAKTFKPRPLNIRTQFLNIIKVTVNGKPPKEQPNKIRNAI</sequence>